<reference evidence="2" key="2">
    <citation type="submission" date="2012-03" db="EMBL/GenBank/DDBJ databases">
        <authorList>
            <person name="Koskinen P."/>
            <person name="Laine P."/>
            <person name="Niemi O."/>
            <person name="Nykyri J."/>
            <person name="Harjunpaa H."/>
            <person name="Auvinen P."/>
            <person name="Paulin L."/>
            <person name="Pirhonen M."/>
            <person name="Palva T."/>
            <person name="Holm L."/>
        </authorList>
    </citation>
    <scope>NUCLEOTIDE SEQUENCE</scope>
    <source>
        <strain evidence="2">SCC3193</strain>
    </source>
</reference>
<evidence type="ECO:0000313" key="3">
    <source>
        <dbReference type="EMBL" id="MBI0555292.1"/>
    </source>
</evidence>
<dbReference type="AlphaFoldDB" id="A0A0H3I8N3"/>
<dbReference type="eggNOG" id="ENOG50335DU">
    <property type="taxonomic scope" value="Bacteria"/>
</dbReference>
<name>A0A0H3I8N3_PECPM</name>
<reference evidence="3" key="4">
    <citation type="submission" date="2024-05" db="EMBL/GenBank/DDBJ databases">
        <title>Identification of Pectobacterium versatile causing blackleg of potato from New York State with a whole genome sequencing approach.</title>
        <authorList>
            <person name="Ma X."/>
            <person name="Swingle B."/>
        </authorList>
    </citation>
    <scope>NUCLEOTIDE SEQUENCE</scope>
    <source>
        <strain evidence="3">NY1588A</strain>
    </source>
</reference>
<dbReference type="EMBL" id="WABS01000022">
    <property type="protein sequence ID" value="MBI0555292.1"/>
    <property type="molecule type" value="Genomic_DNA"/>
</dbReference>
<feature type="transmembrane region" description="Helical" evidence="1">
    <location>
        <begin position="20"/>
        <end position="42"/>
    </location>
</feature>
<evidence type="ECO:0000313" key="2">
    <source>
        <dbReference type="EMBL" id="AFI91853.1"/>
    </source>
</evidence>
<dbReference type="PATRIC" id="fig|1166016.3.peg.3852"/>
<proteinExistence type="predicted"/>
<evidence type="ECO:0000313" key="5">
    <source>
        <dbReference type="Proteomes" id="UP001194579"/>
    </source>
</evidence>
<keyword evidence="1" id="KW-0472">Membrane</keyword>
<keyword evidence="1" id="KW-1133">Transmembrane helix</keyword>
<protein>
    <submittedName>
        <fullName evidence="3">DUF1240 domain-containing protein</fullName>
    </submittedName>
    <submittedName>
        <fullName evidence="2">Membrane protein</fullName>
    </submittedName>
</protein>
<dbReference type="InterPro" id="IPR010665">
    <property type="entry name" value="DUF1240"/>
</dbReference>
<evidence type="ECO:0000256" key="1">
    <source>
        <dbReference type="SAM" id="Phobius"/>
    </source>
</evidence>
<keyword evidence="5" id="KW-1185">Reference proteome</keyword>
<keyword evidence="1" id="KW-0812">Transmembrane</keyword>
<organism evidence="2 4">
    <name type="scientific">Pectobacterium parmentieri</name>
    <dbReference type="NCBI Taxonomy" id="1905730"/>
    <lineage>
        <taxon>Bacteria</taxon>
        <taxon>Pseudomonadati</taxon>
        <taxon>Pseudomonadota</taxon>
        <taxon>Gammaproteobacteria</taxon>
        <taxon>Enterobacterales</taxon>
        <taxon>Pectobacteriaceae</taxon>
        <taxon>Pectobacterium</taxon>
    </lineage>
</organism>
<reference evidence="5" key="3">
    <citation type="submission" date="2023-07" db="EMBL/GenBank/DDBJ databases">
        <title>Identification of Pectobacterium versatile causing blackleg of potato from New York State with a whole genome sequencing approach.</title>
        <authorList>
            <person name="Ma X."/>
            <person name="Swingle B."/>
        </authorList>
    </citation>
    <scope>NUCLEOTIDE SEQUENCE [LARGE SCALE GENOMIC DNA]</scope>
    <source>
        <strain evidence="5">NY1588A</strain>
    </source>
</reference>
<feature type="transmembrane region" description="Helical" evidence="1">
    <location>
        <begin position="54"/>
        <end position="76"/>
    </location>
</feature>
<gene>
    <name evidence="2" type="ordered locus">W5S_3790</name>
    <name evidence="3" type="ORF">F6Q06_12440</name>
</gene>
<feature type="transmembrane region" description="Helical" evidence="1">
    <location>
        <begin position="88"/>
        <end position="111"/>
    </location>
</feature>
<reference evidence="2 4" key="1">
    <citation type="journal article" date="2012" name="J. Bacteriol.">
        <title>Genome sequence of Pectobacterium sp. strain SCC3193.</title>
        <authorList>
            <person name="Koskinen J.P."/>
            <person name="Laine P."/>
            <person name="Niemi O."/>
            <person name="Nykyri J."/>
            <person name="Harjunpaa H."/>
            <person name="Auvinen P."/>
            <person name="Paulin L."/>
            <person name="Pirhonen M."/>
            <person name="Palva T."/>
            <person name="Holm L."/>
        </authorList>
    </citation>
    <scope>NUCLEOTIDE SEQUENCE [LARGE SCALE GENOMIC DNA]</scope>
    <source>
        <strain evidence="2 4">SCC3193</strain>
    </source>
</reference>
<evidence type="ECO:0000313" key="4">
    <source>
        <dbReference type="Proteomes" id="UP000008044"/>
    </source>
</evidence>
<sequence>MPGEDTAVLKVNRPLIGSFALFLFLASCWGCWFSLSGYLAFFESNDVIIFSWKVGVLIFAAPLLFYFSYLAFYSVIKNEPAKMSNKLANILAMIAIFGAVVSLFLSMYVSYDLNVQSYKMCPKISWMDPNKYVKDIVFCDKW</sequence>
<dbReference type="STRING" id="1905730.W5S_3790"/>
<dbReference type="HOGENOM" id="CLU_150738_0_0_6"/>
<dbReference type="EMBL" id="CP003415">
    <property type="protein sequence ID" value="AFI91853.1"/>
    <property type="molecule type" value="Genomic_DNA"/>
</dbReference>
<dbReference type="Proteomes" id="UP000008044">
    <property type="component" value="Chromosome"/>
</dbReference>
<dbReference type="Proteomes" id="UP001194579">
    <property type="component" value="Unassembled WGS sequence"/>
</dbReference>
<dbReference type="KEGG" id="pec:W5S_3790"/>
<accession>A0A0H3I8N3</accession>
<dbReference type="Pfam" id="PF06836">
    <property type="entry name" value="DUF1240"/>
    <property type="match status" value="1"/>
</dbReference>